<accession>A0A3D8S4F3</accession>
<reference evidence="1 2" key="1">
    <citation type="journal article" date="2018" name="IMA Fungus">
        <title>IMA Genome-F 9: Draft genome sequence of Annulohypoxylon stygium, Aspergillus mulundensis, Berkeleyomyces basicola (syn. Thielaviopsis basicola), Ceratocystis smalleyi, two Cercospora beticola strains, Coleophoma cylindrospora, Fusarium fracticaudum, Phialophora cf. hyalina, and Morchella septimelata.</title>
        <authorList>
            <person name="Wingfield B.D."/>
            <person name="Bills G.F."/>
            <person name="Dong Y."/>
            <person name="Huang W."/>
            <person name="Nel W.J."/>
            <person name="Swalarsk-Parry B.S."/>
            <person name="Vaghefi N."/>
            <person name="Wilken P.M."/>
            <person name="An Z."/>
            <person name="de Beer Z.W."/>
            <person name="De Vos L."/>
            <person name="Chen L."/>
            <person name="Duong T.A."/>
            <person name="Gao Y."/>
            <person name="Hammerbacher A."/>
            <person name="Kikkert J.R."/>
            <person name="Li Y."/>
            <person name="Li H."/>
            <person name="Li K."/>
            <person name="Li Q."/>
            <person name="Liu X."/>
            <person name="Ma X."/>
            <person name="Naidoo K."/>
            <person name="Pethybridge S.J."/>
            <person name="Sun J."/>
            <person name="Steenkamp E.T."/>
            <person name="van der Nest M.A."/>
            <person name="van Wyk S."/>
            <person name="Wingfield M.J."/>
            <person name="Xiong C."/>
            <person name="Yue Q."/>
            <person name="Zhang X."/>
        </authorList>
    </citation>
    <scope>NUCLEOTIDE SEQUENCE [LARGE SCALE GENOMIC DNA]</scope>
    <source>
        <strain evidence="1 2">BP5796</strain>
    </source>
</reference>
<proteinExistence type="predicted"/>
<comment type="caution">
    <text evidence="1">The sequence shown here is derived from an EMBL/GenBank/DDBJ whole genome shotgun (WGS) entry which is preliminary data.</text>
</comment>
<name>A0A3D8S4F3_9HELO</name>
<evidence type="ECO:0000313" key="1">
    <source>
        <dbReference type="EMBL" id="RDW80991.1"/>
    </source>
</evidence>
<dbReference type="AlphaFoldDB" id="A0A3D8S4F3"/>
<organism evidence="1 2">
    <name type="scientific">Coleophoma crateriformis</name>
    <dbReference type="NCBI Taxonomy" id="565419"/>
    <lineage>
        <taxon>Eukaryota</taxon>
        <taxon>Fungi</taxon>
        <taxon>Dikarya</taxon>
        <taxon>Ascomycota</taxon>
        <taxon>Pezizomycotina</taxon>
        <taxon>Leotiomycetes</taxon>
        <taxon>Helotiales</taxon>
        <taxon>Dermateaceae</taxon>
        <taxon>Coleophoma</taxon>
    </lineage>
</organism>
<evidence type="ECO:0000313" key="2">
    <source>
        <dbReference type="Proteomes" id="UP000256328"/>
    </source>
</evidence>
<sequence>MPNPPRDGWPVGWKSNLNLLVDTTITPYDTLLLAASSGTMSSPYAFDPHACAALHNRIIQIIASVARDQYNNEIIRDFFAAYGEPAEAIRERLSAPITAFLENIDIPVAPGGGVQINFAPHLSLPSPWMFEQLNPGFPNGPSGDEHENFIVLYGGRLEILQSSILFSNLMAIGTMSEHGMYFDLDSNLCTWNAELVGWPLKWFPLERALRLWLNQYELGKFQPSSFDASISKDAIIRFIPPDLTVNLNTYHSLLSAIQARLPGGVIGEPGLVDVEILDRFHIHGFMRNFLLQARKPSFNFIAPGIHVPTSAWLDDLLTRDHGTDRYRRVRDENNLVPKDEEVDVNLDDYIGEPLPLFPGPQISSRSDAFENGRGISYTYGRGKYIVGDTSGLYLWPEIPLSEDYAVFVMPHPLNTQGYIEFGNPGWNGEAYRQHVPESIITNDALYQHGQCPFGLSHSPRLFTILDSWTNMVRSGKWQIGEDGVQGGIDIFNDADTPEHADDYRLGACFDLDHE</sequence>
<gene>
    <name evidence="1" type="ORF">BP5796_05689</name>
</gene>
<keyword evidence="2" id="KW-1185">Reference proteome</keyword>
<dbReference type="OrthoDB" id="3029470at2759"/>
<protein>
    <submittedName>
        <fullName evidence="1">Uncharacterized protein</fullName>
    </submittedName>
</protein>
<dbReference type="Proteomes" id="UP000256328">
    <property type="component" value="Unassembled WGS sequence"/>
</dbReference>
<dbReference type="EMBL" id="PDLN01000007">
    <property type="protein sequence ID" value="RDW80991.1"/>
    <property type="molecule type" value="Genomic_DNA"/>
</dbReference>